<comment type="similarity">
    <text evidence="1">Belongs to the protein kinase superfamily. CAMK Ser/Thr protein kinase family. CaMK subfamily.</text>
</comment>
<dbReference type="InterPro" id="IPR050205">
    <property type="entry name" value="CDPK_Ser/Thr_kinases"/>
</dbReference>
<dbReference type="SUPFAM" id="SSF47473">
    <property type="entry name" value="EF-hand"/>
    <property type="match status" value="1"/>
</dbReference>
<proteinExistence type="inferred from homology"/>
<keyword evidence="7 14" id="KW-0418">Kinase</keyword>
<keyword evidence="15" id="KW-1185">Reference proteome</keyword>
<dbReference type="InterPro" id="IPR011992">
    <property type="entry name" value="EF-hand-dom_pair"/>
</dbReference>
<evidence type="ECO:0000256" key="6">
    <source>
        <dbReference type="ARBA" id="ARBA00022741"/>
    </source>
</evidence>
<keyword evidence="6" id="KW-0547">Nucleotide-binding</keyword>
<dbReference type="EMBL" id="SMMG02000003">
    <property type="protein sequence ID" value="KAA3481314.1"/>
    <property type="molecule type" value="Genomic_DNA"/>
</dbReference>
<evidence type="ECO:0000313" key="15">
    <source>
        <dbReference type="Proteomes" id="UP000325315"/>
    </source>
</evidence>
<dbReference type="SUPFAM" id="SSF56112">
    <property type="entry name" value="Protein kinase-like (PK-like)"/>
    <property type="match status" value="1"/>
</dbReference>
<evidence type="ECO:0000259" key="13">
    <source>
        <dbReference type="PROSITE" id="PS50222"/>
    </source>
</evidence>
<evidence type="ECO:0000256" key="10">
    <source>
        <dbReference type="ARBA" id="ARBA00047899"/>
    </source>
</evidence>
<evidence type="ECO:0000256" key="7">
    <source>
        <dbReference type="ARBA" id="ARBA00022777"/>
    </source>
</evidence>
<dbReference type="PROSITE" id="PS50222">
    <property type="entry name" value="EF_HAND_2"/>
    <property type="match status" value="2"/>
</dbReference>
<dbReference type="GO" id="GO:0005509">
    <property type="term" value="F:calcium ion binding"/>
    <property type="evidence" value="ECO:0007669"/>
    <property type="project" value="InterPro"/>
</dbReference>
<reference evidence="15" key="1">
    <citation type="journal article" date="2019" name="Plant Biotechnol. J.">
        <title>Genome sequencing of the Australian wild diploid species Gossypium australe highlights disease resistance and delayed gland morphogenesis.</title>
        <authorList>
            <person name="Cai Y."/>
            <person name="Cai X."/>
            <person name="Wang Q."/>
            <person name="Wang P."/>
            <person name="Zhang Y."/>
            <person name="Cai C."/>
            <person name="Xu Y."/>
            <person name="Wang K."/>
            <person name="Zhou Z."/>
            <person name="Wang C."/>
            <person name="Geng S."/>
            <person name="Li B."/>
            <person name="Dong Q."/>
            <person name="Hou Y."/>
            <person name="Wang H."/>
            <person name="Ai P."/>
            <person name="Liu Z."/>
            <person name="Yi F."/>
            <person name="Sun M."/>
            <person name="An G."/>
            <person name="Cheng J."/>
            <person name="Zhang Y."/>
            <person name="Shi Q."/>
            <person name="Xie Y."/>
            <person name="Shi X."/>
            <person name="Chang Y."/>
            <person name="Huang F."/>
            <person name="Chen Y."/>
            <person name="Hong S."/>
            <person name="Mi L."/>
            <person name="Sun Q."/>
            <person name="Zhang L."/>
            <person name="Zhou B."/>
            <person name="Peng R."/>
            <person name="Zhang X."/>
            <person name="Liu F."/>
        </authorList>
    </citation>
    <scope>NUCLEOTIDE SEQUENCE [LARGE SCALE GENOMIC DNA]</scope>
    <source>
        <strain evidence="15">cv. PA1801</strain>
    </source>
</reference>
<dbReference type="EC" id="2.7.11.1" evidence="2"/>
<evidence type="ECO:0000313" key="14">
    <source>
        <dbReference type="EMBL" id="KAA3481314.1"/>
    </source>
</evidence>
<evidence type="ECO:0000256" key="2">
    <source>
        <dbReference type="ARBA" id="ARBA00012513"/>
    </source>
</evidence>
<dbReference type="PROSITE" id="PS00018">
    <property type="entry name" value="EF_HAND_1"/>
    <property type="match status" value="1"/>
</dbReference>
<evidence type="ECO:0000259" key="12">
    <source>
        <dbReference type="PROSITE" id="PS50011"/>
    </source>
</evidence>
<keyword evidence="5" id="KW-0808">Transferase</keyword>
<evidence type="ECO:0000256" key="5">
    <source>
        <dbReference type="ARBA" id="ARBA00022679"/>
    </source>
</evidence>
<comment type="catalytic activity">
    <reaction evidence="10">
        <text>L-threonyl-[protein] + ATP = O-phospho-L-threonyl-[protein] + ADP + H(+)</text>
        <dbReference type="Rhea" id="RHEA:46608"/>
        <dbReference type="Rhea" id="RHEA-COMP:11060"/>
        <dbReference type="Rhea" id="RHEA-COMP:11605"/>
        <dbReference type="ChEBI" id="CHEBI:15378"/>
        <dbReference type="ChEBI" id="CHEBI:30013"/>
        <dbReference type="ChEBI" id="CHEBI:30616"/>
        <dbReference type="ChEBI" id="CHEBI:61977"/>
        <dbReference type="ChEBI" id="CHEBI:456216"/>
        <dbReference type="EC" id="2.7.11.1"/>
    </reaction>
</comment>
<dbReference type="AlphaFoldDB" id="A0A5B6WJ15"/>
<comment type="caution">
    <text evidence="14">The sequence shown here is derived from an EMBL/GenBank/DDBJ whole genome shotgun (WGS) entry which is preliminary data.</text>
</comment>
<dbReference type="InterPro" id="IPR018247">
    <property type="entry name" value="EF_Hand_1_Ca_BS"/>
</dbReference>
<feature type="domain" description="Protein kinase" evidence="12">
    <location>
        <begin position="1"/>
        <end position="149"/>
    </location>
</feature>
<dbReference type="GO" id="GO:0005524">
    <property type="term" value="F:ATP binding"/>
    <property type="evidence" value="ECO:0007669"/>
    <property type="project" value="UniProtKB-KW"/>
</dbReference>
<evidence type="ECO:0000256" key="8">
    <source>
        <dbReference type="ARBA" id="ARBA00022837"/>
    </source>
</evidence>
<feature type="domain" description="EF-hand" evidence="13">
    <location>
        <begin position="95"/>
        <end position="130"/>
    </location>
</feature>
<keyword evidence="3" id="KW-0723">Serine/threonine-protein kinase</keyword>
<keyword evidence="4" id="KW-0597">Phosphoprotein</keyword>
<feature type="domain" description="EF-hand" evidence="13">
    <location>
        <begin position="131"/>
        <end position="149"/>
    </location>
</feature>
<dbReference type="InterPro" id="IPR011009">
    <property type="entry name" value="Kinase-like_dom_sf"/>
</dbReference>
<dbReference type="PROSITE" id="PS50011">
    <property type="entry name" value="PROTEIN_KINASE_DOM"/>
    <property type="match status" value="1"/>
</dbReference>
<evidence type="ECO:0000256" key="4">
    <source>
        <dbReference type="ARBA" id="ARBA00022553"/>
    </source>
</evidence>
<dbReference type="InterPro" id="IPR000719">
    <property type="entry name" value="Prot_kinase_dom"/>
</dbReference>
<gene>
    <name evidence="14" type="ORF">EPI10_021686</name>
</gene>
<evidence type="ECO:0000256" key="1">
    <source>
        <dbReference type="ARBA" id="ARBA00005354"/>
    </source>
</evidence>
<accession>A0A5B6WJ15</accession>
<dbReference type="PANTHER" id="PTHR24349">
    <property type="entry name" value="SERINE/THREONINE-PROTEIN KINASE"/>
    <property type="match status" value="1"/>
</dbReference>
<dbReference type="OrthoDB" id="9948461at2759"/>
<comment type="catalytic activity">
    <reaction evidence="11">
        <text>L-seryl-[protein] + ATP = O-phospho-L-seryl-[protein] + ADP + H(+)</text>
        <dbReference type="Rhea" id="RHEA:17989"/>
        <dbReference type="Rhea" id="RHEA-COMP:9863"/>
        <dbReference type="Rhea" id="RHEA-COMP:11604"/>
        <dbReference type="ChEBI" id="CHEBI:15378"/>
        <dbReference type="ChEBI" id="CHEBI:29999"/>
        <dbReference type="ChEBI" id="CHEBI:30616"/>
        <dbReference type="ChEBI" id="CHEBI:83421"/>
        <dbReference type="ChEBI" id="CHEBI:456216"/>
        <dbReference type="EC" id="2.7.11.1"/>
    </reaction>
</comment>
<dbReference type="Proteomes" id="UP000325315">
    <property type="component" value="Unassembled WGS sequence"/>
</dbReference>
<evidence type="ECO:0000256" key="11">
    <source>
        <dbReference type="ARBA" id="ARBA00048679"/>
    </source>
</evidence>
<sequence>MHRDLKPENFLLLSKDDDSPLKAIDFGLSVFFKPETEQSIFDFILRGNIDFSSDPWPFVSNSAKDLMNHPWIREDGDASDKPLDVAVLTRMKQFRAMNKLKKVALKADVDGNGAIDYIEFITATMHMNRMEREDYLYTVFQYFDKDNSG</sequence>
<dbReference type="InterPro" id="IPR002048">
    <property type="entry name" value="EF_hand_dom"/>
</dbReference>
<evidence type="ECO:0000256" key="9">
    <source>
        <dbReference type="ARBA" id="ARBA00022840"/>
    </source>
</evidence>
<evidence type="ECO:0000256" key="3">
    <source>
        <dbReference type="ARBA" id="ARBA00022527"/>
    </source>
</evidence>
<organism evidence="14 15">
    <name type="scientific">Gossypium australe</name>
    <dbReference type="NCBI Taxonomy" id="47621"/>
    <lineage>
        <taxon>Eukaryota</taxon>
        <taxon>Viridiplantae</taxon>
        <taxon>Streptophyta</taxon>
        <taxon>Embryophyta</taxon>
        <taxon>Tracheophyta</taxon>
        <taxon>Spermatophyta</taxon>
        <taxon>Magnoliopsida</taxon>
        <taxon>eudicotyledons</taxon>
        <taxon>Gunneridae</taxon>
        <taxon>Pentapetalae</taxon>
        <taxon>rosids</taxon>
        <taxon>malvids</taxon>
        <taxon>Malvales</taxon>
        <taxon>Malvaceae</taxon>
        <taxon>Malvoideae</taxon>
        <taxon>Gossypium</taxon>
    </lineage>
</organism>
<keyword evidence="8" id="KW-0106">Calcium</keyword>
<dbReference type="GO" id="GO:0004674">
    <property type="term" value="F:protein serine/threonine kinase activity"/>
    <property type="evidence" value="ECO:0007669"/>
    <property type="project" value="UniProtKB-KW"/>
</dbReference>
<keyword evidence="9" id="KW-0067">ATP-binding</keyword>
<dbReference type="Gene3D" id="1.10.238.10">
    <property type="entry name" value="EF-hand"/>
    <property type="match status" value="2"/>
</dbReference>
<name>A0A5B6WJ15_9ROSI</name>
<dbReference type="Gene3D" id="1.10.510.10">
    <property type="entry name" value="Transferase(Phosphotransferase) domain 1"/>
    <property type="match status" value="1"/>
</dbReference>
<protein>
    <recommendedName>
        <fullName evidence="2">non-specific serine/threonine protein kinase</fullName>
        <ecNumber evidence="2">2.7.11.1</ecNumber>
    </recommendedName>
</protein>